<dbReference type="InterPro" id="IPR004279">
    <property type="entry name" value="Perilipin"/>
</dbReference>
<reference evidence="4 5" key="1">
    <citation type="journal article" date="2019" name="Philos. Trans. R. Soc. Lond., B, Biol. Sci.">
        <title>Ant behaviour and brain gene expression of defending hosts depend on the ecological success of the intruding social parasite.</title>
        <authorList>
            <person name="Kaur R."/>
            <person name="Stoldt M."/>
            <person name="Jongepier E."/>
            <person name="Feldmeyer B."/>
            <person name="Menzel F."/>
            <person name="Bornberg-Bauer E."/>
            <person name="Foitzik S."/>
        </authorList>
    </citation>
    <scope>NUCLEOTIDE SEQUENCE [LARGE SCALE GENOMIC DNA]</scope>
    <source>
        <tissue evidence="4">Whole body</tissue>
    </source>
</reference>
<organism evidence="4 5">
    <name type="scientific">Temnothorax longispinosus</name>
    <dbReference type="NCBI Taxonomy" id="300112"/>
    <lineage>
        <taxon>Eukaryota</taxon>
        <taxon>Metazoa</taxon>
        <taxon>Ecdysozoa</taxon>
        <taxon>Arthropoda</taxon>
        <taxon>Hexapoda</taxon>
        <taxon>Insecta</taxon>
        <taxon>Pterygota</taxon>
        <taxon>Neoptera</taxon>
        <taxon>Endopterygota</taxon>
        <taxon>Hymenoptera</taxon>
        <taxon>Apocrita</taxon>
        <taxon>Aculeata</taxon>
        <taxon>Formicoidea</taxon>
        <taxon>Formicidae</taxon>
        <taxon>Myrmicinae</taxon>
        <taxon>Temnothorax</taxon>
    </lineage>
</organism>
<comment type="subcellular location">
    <subcellularLocation>
        <location evidence="1">Lipid droplet</location>
    </subcellularLocation>
</comment>
<dbReference type="GO" id="GO:0010890">
    <property type="term" value="P:positive regulation of triglyceride storage"/>
    <property type="evidence" value="ECO:0007669"/>
    <property type="project" value="TreeGrafter"/>
</dbReference>
<protein>
    <recommendedName>
        <fullName evidence="6">Lipid storage droplets surface-binding protein 2</fullName>
    </recommendedName>
</protein>
<dbReference type="GO" id="GO:0005829">
    <property type="term" value="C:cytosol"/>
    <property type="evidence" value="ECO:0007669"/>
    <property type="project" value="TreeGrafter"/>
</dbReference>
<keyword evidence="5" id="KW-1185">Reference proteome</keyword>
<evidence type="ECO:0000256" key="1">
    <source>
        <dbReference type="ARBA" id="ARBA00004502"/>
    </source>
</evidence>
<sequence>MSILNFILFGIERMADVNKATANSATDAPRLEVLDRVKNIPVVHSAIEKTGSTYSYVKDSHHLVNWALSYAEAGLDYATATAVPLAAPLAKKFEGQINAVDQKLCEGLDIVEQKVPIVKKPPQQIYDAAKAVMNSSLQPTIEKLNTAKESATQQASTLKEISITKANELLSTQYGNMAVQGVDNTSVLVNRLLDHYFPPVEGEKNAPRDLYSITAMDTEFSDQSYRIQAVDRARKIPSVNYLWDKSTEVYERVKGTNTFVNWAFDTVESVVNTMIEKSLPVARLMEKPIYTLDKTLCQGIDFVEVNLPIIKEEPKQILDRTKSMVSERLRPAVKTFTDLKQETKQRVRVMTLLTYYKVHYLRIYSWQQADKVMSTETGINILKTVDNTTDFAEVMLDKYLPPPEEEIHTDTERYLCSEHVKLHHTMERLSEFSTRAYRRIYYALMERLQHMYKIEITSIAAIGQQACWRPVATIASSYQFLGIGSEFHF</sequence>
<evidence type="ECO:0000313" key="5">
    <source>
        <dbReference type="Proteomes" id="UP000310200"/>
    </source>
</evidence>
<accession>A0A4S2KSA2</accession>
<dbReference type="AlphaFoldDB" id="A0A4S2KSA2"/>
<comment type="caution">
    <text evidence="4">The sequence shown here is derived from an EMBL/GenBank/DDBJ whole genome shotgun (WGS) entry which is preliminary data.</text>
</comment>
<comment type="similarity">
    <text evidence="2">Belongs to the perilipin family.</text>
</comment>
<evidence type="ECO:0000256" key="2">
    <source>
        <dbReference type="ARBA" id="ARBA00006311"/>
    </source>
</evidence>
<dbReference type="GO" id="GO:0005811">
    <property type="term" value="C:lipid droplet"/>
    <property type="evidence" value="ECO:0007669"/>
    <property type="project" value="UniProtKB-SubCell"/>
</dbReference>
<dbReference type="EMBL" id="QBLH01001190">
    <property type="protein sequence ID" value="TGZ52785.1"/>
    <property type="molecule type" value="Genomic_DNA"/>
</dbReference>
<proteinExistence type="inferred from homology"/>
<evidence type="ECO:0008006" key="6">
    <source>
        <dbReference type="Google" id="ProtNLM"/>
    </source>
</evidence>
<dbReference type="STRING" id="300112.A0A4S2KSA2"/>
<name>A0A4S2KSA2_9HYME</name>
<dbReference type="PANTHER" id="PTHR14024">
    <property type="entry name" value="PERILIPIN"/>
    <property type="match status" value="1"/>
</dbReference>
<dbReference type="Pfam" id="PF03036">
    <property type="entry name" value="Perilipin"/>
    <property type="match status" value="2"/>
</dbReference>
<dbReference type="PANTHER" id="PTHR14024:SF53">
    <property type="entry name" value="LIPID STORAGE DROPLETS SURFACE-BINDING PROTEIN 2"/>
    <property type="match status" value="1"/>
</dbReference>
<dbReference type="GO" id="GO:0019915">
    <property type="term" value="P:lipid storage"/>
    <property type="evidence" value="ECO:0007669"/>
    <property type="project" value="TreeGrafter"/>
</dbReference>
<keyword evidence="3" id="KW-0551">Lipid droplet</keyword>
<evidence type="ECO:0000313" key="4">
    <source>
        <dbReference type="EMBL" id="TGZ52785.1"/>
    </source>
</evidence>
<gene>
    <name evidence="4" type="ORF">DBV15_07563</name>
</gene>
<dbReference type="Proteomes" id="UP000310200">
    <property type="component" value="Unassembled WGS sequence"/>
</dbReference>
<evidence type="ECO:0000256" key="3">
    <source>
        <dbReference type="ARBA" id="ARBA00022677"/>
    </source>
</evidence>